<feature type="compositionally biased region" description="Polar residues" evidence="1">
    <location>
        <begin position="154"/>
        <end position="168"/>
    </location>
</feature>
<evidence type="ECO:0000313" key="3">
    <source>
        <dbReference type="Proteomes" id="UP000002058"/>
    </source>
</evidence>
<reference evidence="3" key="1">
    <citation type="journal article" date="2009" name="Genome Res.">
        <title>Comparative genomic analyses of the human fungal pathogens Coccidioides and their relatives.</title>
        <authorList>
            <person name="Sharpton T.J."/>
            <person name="Stajich J.E."/>
            <person name="Rounsley S.D."/>
            <person name="Gardner M.J."/>
            <person name="Wortman J.R."/>
            <person name="Jordar V.S."/>
            <person name="Maiti R."/>
            <person name="Kodira C.D."/>
            <person name="Neafsey D.E."/>
            <person name="Zeng Q."/>
            <person name="Hung C.-Y."/>
            <person name="McMahan C."/>
            <person name="Muszewska A."/>
            <person name="Grynberg M."/>
            <person name="Mandel M.A."/>
            <person name="Kellner E.M."/>
            <person name="Barker B.M."/>
            <person name="Galgiani J.N."/>
            <person name="Orbach M.J."/>
            <person name="Kirkland T.N."/>
            <person name="Cole G.T."/>
            <person name="Henn M.R."/>
            <person name="Birren B.W."/>
            <person name="Taylor J.W."/>
        </authorList>
    </citation>
    <scope>NUCLEOTIDE SEQUENCE [LARGE SCALE GENOMIC DNA]</scope>
    <source>
        <strain evidence="3">UAMH 1704</strain>
    </source>
</reference>
<dbReference type="KEGG" id="ure:UREG_01777"/>
<dbReference type="HOGENOM" id="CLU_957107_0_0_1"/>
<proteinExistence type="predicted"/>
<sequence>MAFSAELEAESLRGVGSGSGRYQEPRIENDAWDGESQVDELARLGACISVRTARPASFALALKVRKQMMSFARFRSWAFSKSSRLSRFIVCIPYAIHFQSLRLEQSDSVVRRWAEHTSRRNRFFKQPLSPRAGLGLWRKGTAQTCEELDATEIPKSTQKAHVRPSTTQPKKRTSGHEHRDLPFVWFCGPARRRQPPFLACIDGSGQNHGFVPGLYGCTQSVFGVFSNASKGIYSCRCAAGPSSNEHPMGFARLQCLHAVDSDGPTSNGDCAVLSVALVGASRSSLQISKTC</sequence>
<keyword evidence="3" id="KW-1185">Reference proteome</keyword>
<name>C4JJH0_UNCRE</name>
<dbReference type="InParanoid" id="C4JJH0"/>
<organism evidence="2 3">
    <name type="scientific">Uncinocarpus reesii (strain UAMH 1704)</name>
    <dbReference type="NCBI Taxonomy" id="336963"/>
    <lineage>
        <taxon>Eukaryota</taxon>
        <taxon>Fungi</taxon>
        <taxon>Dikarya</taxon>
        <taxon>Ascomycota</taxon>
        <taxon>Pezizomycotina</taxon>
        <taxon>Eurotiomycetes</taxon>
        <taxon>Eurotiomycetidae</taxon>
        <taxon>Onygenales</taxon>
        <taxon>Onygenaceae</taxon>
        <taxon>Uncinocarpus</taxon>
    </lineage>
</organism>
<dbReference type="VEuPathDB" id="FungiDB:UREG_01777"/>
<gene>
    <name evidence="2" type="ORF">UREG_01777</name>
</gene>
<evidence type="ECO:0000256" key="1">
    <source>
        <dbReference type="SAM" id="MobiDB-lite"/>
    </source>
</evidence>
<dbReference type="Proteomes" id="UP000002058">
    <property type="component" value="Unassembled WGS sequence"/>
</dbReference>
<dbReference type="EMBL" id="CH476615">
    <property type="protein sequence ID" value="EEP76928.1"/>
    <property type="molecule type" value="Genomic_DNA"/>
</dbReference>
<dbReference type="AlphaFoldDB" id="C4JJH0"/>
<feature type="region of interest" description="Disordered" evidence="1">
    <location>
        <begin position="153"/>
        <end position="176"/>
    </location>
</feature>
<accession>C4JJH0</accession>
<dbReference type="RefSeq" id="XP_002542261.1">
    <property type="nucleotide sequence ID" value="XM_002542215.1"/>
</dbReference>
<dbReference type="GeneID" id="8443830"/>
<protein>
    <submittedName>
        <fullName evidence="2">Uncharacterized protein</fullName>
    </submittedName>
</protein>
<evidence type="ECO:0000313" key="2">
    <source>
        <dbReference type="EMBL" id="EEP76928.1"/>
    </source>
</evidence>